<name>A0A2K0T5P7_9HYPO</name>
<feature type="transmembrane region" description="Helical" evidence="6">
    <location>
        <begin position="103"/>
        <end position="123"/>
    </location>
</feature>
<comment type="subcellular location">
    <subcellularLocation>
        <location evidence="1">Membrane</location>
        <topology evidence="1">Multi-pass membrane protein</topology>
    </subcellularLocation>
</comment>
<feature type="transmembrane region" description="Helical" evidence="6">
    <location>
        <begin position="177"/>
        <end position="194"/>
    </location>
</feature>
<protein>
    <recommendedName>
        <fullName evidence="10">Mpv17/PMP22 family protein</fullName>
    </recommendedName>
</protein>
<evidence type="ECO:0000256" key="6">
    <source>
        <dbReference type="RuleBase" id="RU363053"/>
    </source>
</evidence>
<dbReference type="AlphaFoldDB" id="A0A2K0T5P7"/>
<dbReference type="InterPro" id="IPR007248">
    <property type="entry name" value="Mpv17_PMP22"/>
</dbReference>
<dbReference type="Pfam" id="PF04117">
    <property type="entry name" value="Mpv17_PMP22"/>
    <property type="match status" value="1"/>
</dbReference>
<evidence type="ECO:0000256" key="5">
    <source>
        <dbReference type="ARBA" id="ARBA00023136"/>
    </source>
</evidence>
<dbReference type="PANTHER" id="PTHR11266">
    <property type="entry name" value="PEROXISOMAL MEMBRANE PROTEIN 2, PXMP2 MPV17"/>
    <property type="match status" value="1"/>
</dbReference>
<keyword evidence="3 6" id="KW-0812">Transmembrane</keyword>
<organism evidence="8 9">
    <name type="scientific">Trichoderma gamsii</name>
    <dbReference type="NCBI Taxonomy" id="398673"/>
    <lineage>
        <taxon>Eukaryota</taxon>
        <taxon>Fungi</taxon>
        <taxon>Dikarya</taxon>
        <taxon>Ascomycota</taxon>
        <taxon>Pezizomycotina</taxon>
        <taxon>Sordariomycetes</taxon>
        <taxon>Hypocreomycetidae</taxon>
        <taxon>Hypocreales</taxon>
        <taxon>Hypocreaceae</taxon>
        <taxon>Trichoderma</taxon>
    </lineage>
</organism>
<accession>A0A2K0T5P7</accession>
<comment type="similarity">
    <text evidence="2 6">Belongs to the peroxisomal membrane protein PXMP2/4 family.</text>
</comment>
<feature type="transmembrane region" description="Helical" evidence="6">
    <location>
        <begin position="214"/>
        <end position="234"/>
    </location>
</feature>
<evidence type="ECO:0000256" key="2">
    <source>
        <dbReference type="ARBA" id="ARBA00006824"/>
    </source>
</evidence>
<feature type="transmembrane region" description="Helical" evidence="6">
    <location>
        <begin position="135"/>
        <end position="156"/>
    </location>
</feature>
<reference evidence="8 9" key="1">
    <citation type="submission" date="2017-02" db="EMBL/GenBank/DDBJ databases">
        <title>Genomes of Trichoderma spp. with biocontrol activity.</title>
        <authorList>
            <person name="Gardiner D."/>
            <person name="Kazan K."/>
            <person name="Vos C."/>
            <person name="Harvey P."/>
        </authorList>
    </citation>
    <scope>NUCLEOTIDE SEQUENCE [LARGE SCALE GENOMIC DNA]</scope>
    <source>
        <strain evidence="8 9">A5MH</strain>
    </source>
</reference>
<keyword evidence="5 6" id="KW-0472">Membrane</keyword>
<dbReference type="GO" id="GO:0016020">
    <property type="term" value="C:membrane"/>
    <property type="evidence" value="ECO:0007669"/>
    <property type="project" value="UniProtKB-SubCell"/>
</dbReference>
<gene>
    <name evidence="8" type="ORF">TGAMA5MH_07291</name>
</gene>
<dbReference type="GO" id="GO:0005739">
    <property type="term" value="C:mitochondrion"/>
    <property type="evidence" value="ECO:0007669"/>
    <property type="project" value="TreeGrafter"/>
</dbReference>
<feature type="region of interest" description="Disordered" evidence="7">
    <location>
        <begin position="22"/>
        <end position="41"/>
    </location>
</feature>
<dbReference type="OrthoDB" id="430207at2759"/>
<dbReference type="Proteomes" id="UP000236546">
    <property type="component" value="Unassembled WGS sequence"/>
</dbReference>
<evidence type="ECO:0008006" key="10">
    <source>
        <dbReference type="Google" id="ProtNLM"/>
    </source>
</evidence>
<proteinExistence type="inferred from homology"/>
<dbReference type="PANTHER" id="PTHR11266:SF113">
    <property type="entry name" value="MEMBRANE PROTEIN, MPV17_PMP22 FAMILY, PUTATIVE (AFU_ORTHOLOGUE AFUA_1G13840)-RELATED"/>
    <property type="match status" value="1"/>
</dbReference>
<evidence type="ECO:0000313" key="8">
    <source>
        <dbReference type="EMBL" id="PNP40851.1"/>
    </source>
</evidence>
<evidence type="ECO:0000313" key="9">
    <source>
        <dbReference type="Proteomes" id="UP000236546"/>
    </source>
</evidence>
<keyword evidence="4 6" id="KW-1133">Transmembrane helix</keyword>
<sequence length="283" mass="31308">MASSPFRSLIRRQLQLAFRPRHQFRAQSSSPPRPSSQIQDNISKQIPNSSSLATLTEAKATTTAKATATSAQNAVISRPLWLRLGPVTRAAQAYGRSQKKRPYVTQTITSMFIFFFADLGAQSMNDDEYDPARTVRNIIIGAGTAIPAYSWFMFLAKHFNYTSRALSLGVKIVMNQLIFAPGINIYFFSMQALLAGDGISGAVQRVRDTLLTSWINSCKIWPIVMAFSLSFVPLEYRSLFTGAINVFWQGYLSLLNKWAEAREAEAAALEPLVATPIALVEAA</sequence>
<evidence type="ECO:0000256" key="3">
    <source>
        <dbReference type="ARBA" id="ARBA00022692"/>
    </source>
</evidence>
<evidence type="ECO:0000256" key="1">
    <source>
        <dbReference type="ARBA" id="ARBA00004141"/>
    </source>
</evidence>
<dbReference type="EMBL" id="MTYH01000060">
    <property type="protein sequence ID" value="PNP40851.1"/>
    <property type="molecule type" value="Genomic_DNA"/>
</dbReference>
<evidence type="ECO:0000256" key="4">
    <source>
        <dbReference type="ARBA" id="ARBA00022989"/>
    </source>
</evidence>
<evidence type="ECO:0000256" key="7">
    <source>
        <dbReference type="SAM" id="MobiDB-lite"/>
    </source>
</evidence>
<comment type="caution">
    <text evidence="8">The sequence shown here is derived from an EMBL/GenBank/DDBJ whole genome shotgun (WGS) entry which is preliminary data.</text>
</comment>